<sequence length="226" mass="23930">MSARGYRLAIAGHKGGTGRTTAALALAWWWGQFGRQTQLLDCSSAGIIPRLAADAGGTDGWPGVRLTMAEIPPDGIAGEPFAVFAERMLVDCPNLTERSCAAVLARVDGVMLVCGADPLSFRTLGVAADRLAGARDANPKLESLGILLAMHDNQDSVQAAMLDGLRQRHGAWFLEPIIPIDSAMQGWPQQPGIPLPTGPASVAYRNLALRVDRWIATAIGRTHSVG</sequence>
<dbReference type="InterPro" id="IPR050678">
    <property type="entry name" value="DNA_Partitioning_ATPase"/>
</dbReference>
<dbReference type="SUPFAM" id="SSF52540">
    <property type="entry name" value="P-loop containing nucleoside triphosphate hydrolases"/>
    <property type="match status" value="1"/>
</dbReference>
<evidence type="ECO:0000313" key="3">
    <source>
        <dbReference type="Proteomes" id="UP000464378"/>
    </source>
</evidence>
<dbReference type="PANTHER" id="PTHR13696:SF99">
    <property type="entry name" value="COBYRINIC ACID AC-DIAMIDE SYNTHASE"/>
    <property type="match status" value="1"/>
</dbReference>
<dbReference type="InterPro" id="IPR027417">
    <property type="entry name" value="P-loop_NTPase"/>
</dbReference>
<dbReference type="PANTHER" id="PTHR13696">
    <property type="entry name" value="P-LOOP CONTAINING NUCLEOSIDE TRIPHOSPHATE HYDROLASE"/>
    <property type="match status" value="1"/>
</dbReference>
<dbReference type="Gene3D" id="3.40.50.300">
    <property type="entry name" value="P-loop containing nucleotide triphosphate hydrolases"/>
    <property type="match status" value="2"/>
</dbReference>
<evidence type="ECO:0000259" key="1">
    <source>
        <dbReference type="Pfam" id="PF01656"/>
    </source>
</evidence>
<dbReference type="EMBL" id="LR593887">
    <property type="protein sequence ID" value="VTS06016.1"/>
    <property type="molecule type" value="Genomic_DNA"/>
</dbReference>
<reference evidence="2" key="1">
    <citation type="submission" date="2019-04" db="EMBL/GenBank/DDBJ databases">
        <authorList>
            <consortium name="Science for Life Laboratories"/>
        </authorList>
    </citation>
    <scope>NUCLEOTIDE SEQUENCE</scope>
    <source>
        <strain evidence="2">MBLW1</strain>
    </source>
</reference>
<gene>
    <name evidence="2" type="ORF">GMBLW1_48660</name>
</gene>
<accession>A0A6C2YSL0</accession>
<dbReference type="KEGG" id="tim:GMBLW1_48660"/>
<organism evidence="2">
    <name type="scientific">Tuwongella immobilis</name>
    <dbReference type="NCBI Taxonomy" id="692036"/>
    <lineage>
        <taxon>Bacteria</taxon>
        <taxon>Pseudomonadati</taxon>
        <taxon>Planctomycetota</taxon>
        <taxon>Planctomycetia</taxon>
        <taxon>Gemmatales</taxon>
        <taxon>Gemmataceae</taxon>
        <taxon>Tuwongella</taxon>
    </lineage>
</organism>
<protein>
    <submittedName>
        <fullName evidence="2">: CbiA</fullName>
    </submittedName>
</protein>
<dbReference type="EMBL" id="LR586016">
    <property type="protein sequence ID" value="VIP04327.1"/>
    <property type="molecule type" value="Genomic_DNA"/>
</dbReference>
<keyword evidence="3" id="KW-1185">Reference proteome</keyword>
<dbReference type="InParanoid" id="A0A6C2YSL0"/>
<dbReference type="InterPro" id="IPR002586">
    <property type="entry name" value="CobQ/CobB/MinD/ParA_Nub-bd_dom"/>
</dbReference>
<feature type="domain" description="CobQ/CobB/MinD/ParA nucleotide binding" evidence="1">
    <location>
        <begin position="8"/>
        <end position="183"/>
    </location>
</feature>
<name>A0A6C2YSL0_9BACT</name>
<dbReference type="Proteomes" id="UP000464378">
    <property type="component" value="Chromosome"/>
</dbReference>
<dbReference type="AlphaFoldDB" id="A0A6C2YSL0"/>
<dbReference type="RefSeq" id="WP_162659425.1">
    <property type="nucleotide sequence ID" value="NZ_LR593887.1"/>
</dbReference>
<proteinExistence type="predicted"/>
<dbReference type="Pfam" id="PF01656">
    <property type="entry name" value="CbiA"/>
    <property type="match status" value="1"/>
</dbReference>
<evidence type="ECO:0000313" key="2">
    <source>
        <dbReference type="EMBL" id="VIP04327.1"/>
    </source>
</evidence>